<feature type="domain" description="PPM-type phosphatase" evidence="2">
    <location>
        <begin position="179"/>
        <end position="372"/>
    </location>
</feature>
<comment type="caution">
    <text evidence="3">The sequence shown here is derived from an EMBL/GenBank/DDBJ whole genome shotgun (WGS) entry which is preliminary data.</text>
</comment>
<organism evidence="3 4">
    <name type="scientific">Streptomyces calvus</name>
    <dbReference type="NCBI Taxonomy" id="67282"/>
    <lineage>
        <taxon>Bacteria</taxon>
        <taxon>Bacillati</taxon>
        <taxon>Actinomycetota</taxon>
        <taxon>Actinomycetes</taxon>
        <taxon>Kitasatosporales</taxon>
        <taxon>Streptomycetaceae</taxon>
        <taxon>Streptomyces</taxon>
    </lineage>
</organism>
<evidence type="ECO:0000313" key="4">
    <source>
        <dbReference type="Proteomes" id="UP000530412"/>
    </source>
</evidence>
<dbReference type="InterPro" id="IPR001932">
    <property type="entry name" value="PPM-type_phosphatase-like_dom"/>
</dbReference>
<evidence type="ECO:0000259" key="2">
    <source>
        <dbReference type="SMART" id="SM00331"/>
    </source>
</evidence>
<dbReference type="AlphaFoldDB" id="A0AA40VIM4"/>
<gene>
    <name evidence="3" type="ORF">FHS33_003734</name>
</gene>
<dbReference type="GO" id="GO:0016791">
    <property type="term" value="F:phosphatase activity"/>
    <property type="evidence" value="ECO:0007669"/>
    <property type="project" value="TreeGrafter"/>
</dbReference>
<keyword evidence="1" id="KW-0378">Hydrolase</keyword>
<dbReference type="InterPro" id="IPR052016">
    <property type="entry name" value="Bact_Sigma-Reg"/>
</dbReference>
<dbReference type="Pfam" id="PF19457">
    <property type="entry name" value="DUF5994"/>
    <property type="match status" value="1"/>
</dbReference>
<dbReference type="SUPFAM" id="SSF81606">
    <property type="entry name" value="PP2C-like"/>
    <property type="match status" value="1"/>
</dbReference>
<evidence type="ECO:0000313" key="3">
    <source>
        <dbReference type="EMBL" id="MBA8945290.1"/>
    </source>
</evidence>
<reference evidence="3 4" key="1">
    <citation type="submission" date="2020-08" db="EMBL/GenBank/DDBJ databases">
        <title>Genomic Encyclopedia of Type Strains, Phase III (KMG-III): the genomes of soil and plant-associated and newly described type strains.</title>
        <authorList>
            <person name="Whitman W."/>
        </authorList>
    </citation>
    <scope>NUCLEOTIDE SEQUENCE [LARGE SCALE GENOMIC DNA]</scope>
    <source>
        <strain evidence="3 4">CECT 3271</strain>
    </source>
</reference>
<protein>
    <recommendedName>
        <fullName evidence="2">PPM-type phosphatase domain-containing protein</fullName>
    </recommendedName>
</protein>
<evidence type="ECO:0000256" key="1">
    <source>
        <dbReference type="ARBA" id="ARBA00022801"/>
    </source>
</evidence>
<dbReference type="EMBL" id="JACJIE010000008">
    <property type="protein sequence ID" value="MBA8945290.1"/>
    <property type="molecule type" value="Genomic_DNA"/>
</dbReference>
<proteinExistence type="predicted"/>
<dbReference type="Pfam" id="PF07228">
    <property type="entry name" value="SpoIIE"/>
    <property type="match status" value="1"/>
</dbReference>
<dbReference type="Gene3D" id="3.60.40.10">
    <property type="entry name" value="PPM-type phosphatase domain"/>
    <property type="match status" value="1"/>
</dbReference>
<name>A0AA40VIM4_9ACTN</name>
<dbReference type="PANTHER" id="PTHR43156">
    <property type="entry name" value="STAGE II SPORULATION PROTEIN E-RELATED"/>
    <property type="match status" value="1"/>
</dbReference>
<dbReference type="SMART" id="SM00331">
    <property type="entry name" value="PP2C_SIG"/>
    <property type="match status" value="1"/>
</dbReference>
<dbReference type="PANTHER" id="PTHR43156:SF2">
    <property type="entry name" value="STAGE II SPORULATION PROTEIN E"/>
    <property type="match status" value="1"/>
</dbReference>
<dbReference type="InterPro" id="IPR046036">
    <property type="entry name" value="DUF5994"/>
</dbReference>
<sequence>MTAGRRPDRSESFGEALLGKILDSAHELPPHLIGPLVADVVDRLGGRRPQVLLQDYGQLVLVPLPGEGLSGGEPQVIDDSEAGRCFLDAVPVEVPEQDGIRVHLPLLDGGDQVGVMAVTLDSVDDDDRRLLLRISGLVADLLVTKHGYSDLFFDVRRDEGMSVAAEIQWSLLPPLAMIMPRVAVAGILEPAYDVGGDSFDYALNGDALHVVMIDAMGHGLDAATMATVAIGAYRHARRSGIGLSEIYAFMDRAVAEQFGPEHFVTAQMLQVDTTTGRVQWVNAGHPPPILVRDHRVAQRLVVPTTLPVGLGGSEPRVSELGLVPGDRILCFTDGVVEEHKSGGEELYPTLPHPEPVAAPAARLALKTDGASRGLLDGAWWPRSRDLLSELPALTDLLDPLWGHITRIAVNPEHWPVIPRKIPVSGHIVKVGWFTSEIDPHKLLLLSYGTSRWDLLVVPPETGAQSAARLMAAVSDDDGPLLTASALIAAEAARHAVYPAGQALDPDEAGESEGGASAVAAAVTEQTGPPGPASRLIIGM</sequence>
<accession>A0AA40VIM4</accession>
<dbReference type="InterPro" id="IPR036457">
    <property type="entry name" value="PPM-type-like_dom_sf"/>
</dbReference>
<dbReference type="Proteomes" id="UP000530412">
    <property type="component" value="Unassembled WGS sequence"/>
</dbReference>